<dbReference type="InterPro" id="IPR020843">
    <property type="entry name" value="ER"/>
</dbReference>
<dbReference type="Gene3D" id="3.90.180.10">
    <property type="entry name" value="Medium-chain alcohol dehydrogenases, catalytic domain"/>
    <property type="match status" value="1"/>
</dbReference>
<dbReference type="Pfam" id="PF00107">
    <property type="entry name" value="ADH_zinc_N"/>
    <property type="match status" value="1"/>
</dbReference>
<dbReference type="SUPFAM" id="SSF51735">
    <property type="entry name" value="NAD(P)-binding Rossmann-fold domains"/>
    <property type="match status" value="1"/>
</dbReference>
<dbReference type="CDD" id="cd08249">
    <property type="entry name" value="enoyl_reductase_like"/>
    <property type="match status" value="1"/>
</dbReference>
<dbReference type="InterPro" id="IPR011032">
    <property type="entry name" value="GroES-like_sf"/>
</dbReference>
<protein>
    <submittedName>
        <fullName evidence="2">GroES-like protein</fullName>
    </submittedName>
</protein>
<evidence type="ECO:0000259" key="1">
    <source>
        <dbReference type="SMART" id="SM00829"/>
    </source>
</evidence>
<dbReference type="STRING" id="1314674.A0A0D7BIJ1"/>
<dbReference type="PANTHER" id="PTHR45348">
    <property type="entry name" value="HYPOTHETICAL OXIDOREDUCTASE (EUROFUNG)"/>
    <property type="match status" value="1"/>
</dbReference>
<dbReference type="SUPFAM" id="SSF50129">
    <property type="entry name" value="GroES-like"/>
    <property type="match status" value="1"/>
</dbReference>
<dbReference type="InterPro" id="IPR013149">
    <property type="entry name" value="ADH-like_C"/>
</dbReference>
<sequence>MESAKQLAVVIPSLRGGFHLMDIARPSKPGPGKILLKVMVAGLNPADWKIHDYNIHIPGYPFVPGSDFAGTVEEVGEGVVGWQKGDRLMYSSSGGAFQQYAEIDAGDSQIPDNLSLESAATMPIAFATAVIGLFAGGTSGIGINPTISWDKPCAGQSALVIAGSSCVGQYAIQLLKFSGFTAIVAYASSRHSEFLKSLGATEVIDRNEVSLVDLPTYIKATFDVVFDALSGTDALTAARHLLADGGKCATVQPPTILTPDLHGLFAKENKKLAGIFALYKSSPESEALGVALRENLGRLVNDGVIKPNRYEVLAGGLKGVIEGTERHRQGKVSGVKLIVLPHASE</sequence>
<dbReference type="GO" id="GO:0016651">
    <property type="term" value="F:oxidoreductase activity, acting on NAD(P)H"/>
    <property type="evidence" value="ECO:0007669"/>
    <property type="project" value="InterPro"/>
</dbReference>
<dbReference type="InterPro" id="IPR036291">
    <property type="entry name" value="NAD(P)-bd_dom_sf"/>
</dbReference>
<dbReference type="Pfam" id="PF08240">
    <property type="entry name" value="ADH_N"/>
    <property type="match status" value="1"/>
</dbReference>
<accession>A0A0D7BIJ1</accession>
<dbReference type="AlphaFoldDB" id="A0A0D7BIJ1"/>
<feature type="domain" description="Enoyl reductase (ER)" evidence="1">
    <location>
        <begin position="13"/>
        <end position="339"/>
    </location>
</feature>
<dbReference type="SMART" id="SM00829">
    <property type="entry name" value="PKS_ER"/>
    <property type="match status" value="1"/>
</dbReference>
<dbReference type="EMBL" id="KN880476">
    <property type="protein sequence ID" value="KIY69894.1"/>
    <property type="molecule type" value="Genomic_DNA"/>
</dbReference>
<dbReference type="InterPro" id="IPR047122">
    <property type="entry name" value="Trans-enoyl_RdTase-like"/>
</dbReference>
<dbReference type="PANTHER" id="PTHR45348:SF2">
    <property type="entry name" value="ZINC-TYPE ALCOHOL DEHYDROGENASE-LIKE PROTEIN C2E1P3.01"/>
    <property type="match status" value="1"/>
</dbReference>
<reference evidence="2 3" key="1">
    <citation type="journal article" date="2015" name="Fungal Genet. Biol.">
        <title>Evolution of novel wood decay mechanisms in Agaricales revealed by the genome sequences of Fistulina hepatica and Cylindrobasidium torrendii.</title>
        <authorList>
            <person name="Floudas D."/>
            <person name="Held B.W."/>
            <person name="Riley R."/>
            <person name="Nagy L.G."/>
            <person name="Koehler G."/>
            <person name="Ransdell A.S."/>
            <person name="Younus H."/>
            <person name="Chow J."/>
            <person name="Chiniquy J."/>
            <person name="Lipzen A."/>
            <person name="Tritt A."/>
            <person name="Sun H."/>
            <person name="Haridas S."/>
            <person name="LaButti K."/>
            <person name="Ohm R.A."/>
            <person name="Kues U."/>
            <person name="Blanchette R.A."/>
            <person name="Grigoriev I.V."/>
            <person name="Minto R.E."/>
            <person name="Hibbett D.S."/>
        </authorList>
    </citation>
    <scope>NUCLEOTIDE SEQUENCE [LARGE SCALE GENOMIC DNA]</scope>
    <source>
        <strain evidence="2 3">FP15055 ss-10</strain>
    </source>
</reference>
<gene>
    <name evidence="2" type="ORF">CYLTODRAFT_348635</name>
</gene>
<dbReference type="OrthoDB" id="3233595at2759"/>
<proteinExistence type="predicted"/>
<name>A0A0D7BIJ1_9AGAR</name>
<evidence type="ECO:0000313" key="2">
    <source>
        <dbReference type="EMBL" id="KIY69894.1"/>
    </source>
</evidence>
<dbReference type="Gene3D" id="3.40.50.720">
    <property type="entry name" value="NAD(P)-binding Rossmann-like Domain"/>
    <property type="match status" value="1"/>
</dbReference>
<evidence type="ECO:0000313" key="3">
    <source>
        <dbReference type="Proteomes" id="UP000054007"/>
    </source>
</evidence>
<keyword evidence="3" id="KW-1185">Reference proteome</keyword>
<dbReference type="Proteomes" id="UP000054007">
    <property type="component" value="Unassembled WGS sequence"/>
</dbReference>
<organism evidence="2 3">
    <name type="scientific">Cylindrobasidium torrendii FP15055 ss-10</name>
    <dbReference type="NCBI Taxonomy" id="1314674"/>
    <lineage>
        <taxon>Eukaryota</taxon>
        <taxon>Fungi</taxon>
        <taxon>Dikarya</taxon>
        <taxon>Basidiomycota</taxon>
        <taxon>Agaricomycotina</taxon>
        <taxon>Agaricomycetes</taxon>
        <taxon>Agaricomycetidae</taxon>
        <taxon>Agaricales</taxon>
        <taxon>Marasmiineae</taxon>
        <taxon>Physalacriaceae</taxon>
        <taxon>Cylindrobasidium</taxon>
    </lineage>
</organism>
<dbReference type="InterPro" id="IPR013154">
    <property type="entry name" value="ADH-like_N"/>
</dbReference>